<reference evidence="8" key="2">
    <citation type="journal article" date="2018" name="ISME J.">
        <title>A dynamic microbial community with high functional redundancy inhabits the cold, oxic subseafloor aquifer.</title>
        <authorList>
            <person name="Tully B.J."/>
            <person name="Wheat C.G."/>
            <person name="Glazer B.T."/>
            <person name="Huber J.A."/>
        </authorList>
    </citation>
    <scope>NUCLEOTIDE SEQUENCE</scope>
    <source>
        <strain evidence="8">NORP83</strain>
    </source>
</reference>
<dbReference type="GO" id="GO:0140647">
    <property type="term" value="P:P450-containing electron transport chain"/>
    <property type="evidence" value="ECO:0007669"/>
    <property type="project" value="InterPro"/>
</dbReference>
<keyword evidence="5" id="KW-0411">Iron-sulfur</keyword>
<accession>A0A2A4Z7Q4</accession>
<dbReference type="SUPFAM" id="SSF54292">
    <property type="entry name" value="2Fe-2S ferredoxin-like"/>
    <property type="match status" value="1"/>
</dbReference>
<dbReference type="Pfam" id="PF00111">
    <property type="entry name" value="Fer2"/>
    <property type="match status" value="1"/>
</dbReference>
<dbReference type="GO" id="GO:0009055">
    <property type="term" value="F:electron transfer activity"/>
    <property type="evidence" value="ECO:0007669"/>
    <property type="project" value="TreeGrafter"/>
</dbReference>
<comment type="cofactor">
    <cofactor evidence="6">
        <name>[2Fe-2S] cluster</name>
        <dbReference type="ChEBI" id="CHEBI:190135"/>
    </cofactor>
</comment>
<dbReference type="GO" id="GO:0005829">
    <property type="term" value="C:cytosol"/>
    <property type="evidence" value="ECO:0007669"/>
    <property type="project" value="TreeGrafter"/>
</dbReference>
<dbReference type="InterPro" id="IPR012675">
    <property type="entry name" value="Beta-grasp_dom_sf"/>
</dbReference>
<evidence type="ECO:0000259" key="7">
    <source>
        <dbReference type="PROSITE" id="PS51085"/>
    </source>
</evidence>
<reference key="1">
    <citation type="submission" date="2017-08" db="EMBL/GenBank/DDBJ databases">
        <title>A dynamic microbial community with high functional redundancy inhabits the cold, oxic subseafloor aquifer.</title>
        <authorList>
            <person name="Tully B.J."/>
            <person name="Wheat C.G."/>
            <person name="Glazer B.T."/>
            <person name="Huber J.A."/>
        </authorList>
    </citation>
    <scope>NUCLEOTIDE SEQUENCE [LARGE SCALE GENOMIC DNA]</scope>
</reference>
<evidence type="ECO:0000256" key="4">
    <source>
        <dbReference type="ARBA" id="ARBA00023004"/>
    </source>
</evidence>
<evidence type="ECO:0000313" key="8">
    <source>
        <dbReference type="EMBL" id="PCJ02576.1"/>
    </source>
</evidence>
<protein>
    <submittedName>
        <fullName evidence="8">2Fe-2S ferredoxin</fullName>
    </submittedName>
</protein>
<dbReference type="PANTHER" id="PTHR23426:SF65">
    <property type="entry name" value="FERREDOXIN-2, MITOCHONDRIAL"/>
    <property type="match status" value="1"/>
</dbReference>
<dbReference type="InterPro" id="IPR018298">
    <property type="entry name" value="Adrenodoxin_Fe-S_BS"/>
</dbReference>
<gene>
    <name evidence="8" type="ORF">COB13_05145</name>
</gene>
<feature type="domain" description="2Fe-2S ferredoxin-type" evidence="7">
    <location>
        <begin position="2"/>
        <end position="105"/>
    </location>
</feature>
<dbReference type="InterPro" id="IPR001055">
    <property type="entry name" value="Adrenodoxin-like"/>
</dbReference>
<evidence type="ECO:0000256" key="6">
    <source>
        <dbReference type="ARBA" id="ARBA00034078"/>
    </source>
</evidence>
<keyword evidence="2" id="KW-0001">2Fe-2S</keyword>
<dbReference type="AlphaFoldDB" id="A0A2A4Z7Q4"/>
<comment type="caution">
    <text evidence="8">The sequence shown here is derived from an EMBL/GenBank/DDBJ whole genome shotgun (WGS) entry which is preliminary data.</text>
</comment>
<evidence type="ECO:0000256" key="3">
    <source>
        <dbReference type="ARBA" id="ARBA00022723"/>
    </source>
</evidence>
<dbReference type="PANTHER" id="PTHR23426">
    <property type="entry name" value="FERREDOXIN/ADRENODOXIN"/>
    <property type="match status" value="1"/>
</dbReference>
<dbReference type="GO" id="GO:0046872">
    <property type="term" value="F:metal ion binding"/>
    <property type="evidence" value="ECO:0007669"/>
    <property type="project" value="UniProtKB-KW"/>
</dbReference>
<dbReference type="EMBL" id="NVUS01000004">
    <property type="protein sequence ID" value="PCJ02576.1"/>
    <property type="molecule type" value="Genomic_DNA"/>
</dbReference>
<dbReference type="PROSITE" id="PS00814">
    <property type="entry name" value="ADX"/>
    <property type="match status" value="1"/>
</dbReference>
<dbReference type="PRINTS" id="PR00355">
    <property type="entry name" value="ADRENODOXIN"/>
</dbReference>
<comment type="similarity">
    <text evidence="1">Belongs to the adrenodoxin/putidaredoxin family.</text>
</comment>
<keyword evidence="4" id="KW-0408">Iron</keyword>
<dbReference type="CDD" id="cd00207">
    <property type="entry name" value="fer2"/>
    <property type="match status" value="1"/>
</dbReference>
<keyword evidence="3" id="KW-0479">Metal-binding</keyword>
<dbReference type="InterPro" id="IPR036010">
    <property type="entry name" value="2Fe-2S_ferredoxin-like_sf"/>
</dbReference>
<evidence type="ECO:0000256" key="1">
    <source>
        <dbReference type="ARBA" id="ARBA00010914"/>
    </source>
</evidence>
<dbReference type="InterPro" id="IPR001041">
    <property type="entry name" value="2Fe-2S_ferredoxin-type"/>
</dbReference>
<dbReference type="GO" id="GO:0051537">
    <property type="term" value="F:2 iron, 2 sulfur cluster binding"/>
    <property type="evidence" value="ECO:0007669"/>
    <property type="project" value="UniProtKB-KW"/>
</dbReference>
<organism evidence="8">
    <name type="scientific">OCS116 cluster bacterium</name>
    <dbReference type="NCBI Taxonomy" id="2030921"/>
    <lineage>
        <taxon>Bacteria</taxon>
        <taxon>Pseudomonadati</taxon>
        <taxon>Pseudomonadota</taxon>
        <taxon>Alphaproteobacteria</taxon>
        <taxon>OCS116 cluster</taxon>
    </lineage>
</organism>
<evidence type="ECO:0000256" key="5">
    <source>
        <dbReference type="ARBA" id="ARBA00023014"/>
    </source>
</evidence>
<dbReference type="PROSITE" id="PS51085">
    <property type="entry name" value="2FE2S_FER_2"/>
    <property type="match status" value="1"/>
</dbReference>
<evidence type="ECO:0000256" key="2">
    <source>
        <dbReference type="ARBA" id="ARBA00022714"/>
    </source>
</evidence>
<sequence>MVAIKFILSNATEIDAILDEGDTVMEGAVKNNIEGIVAECGGACSCATCHAYIDEAWLNTVGLAVDDEADMLEFAEDTRPTSRLTCQIKVTENLNGLIVYVPKSQA</sequence>
<dbReference type="Gene3D" id="3.10.20.30">
    <property type="match status" value="1"/>
</dbReference>
<proteinExistence type="inferred from homology"/>
<name>A0A2A4Z7Q4_9PROT</name>